<sequence length="258" mass="28172">MAGFRIRGPVGIRAIPHPAVTVGVEFGDRTFDIHGETGRTRAGSLAAGLAFGAFRVRAEGIACVQIRLSPLVAHPVLGLPLSELRGNVIGLDDLWGSDVLRLRERLNQAKSWQERFALIDAELSGRLRAGREVEPEVAWVWRQIIASRGRARVRDLADRTGWSRQRLWSRFGAQIGLTPKRAAMLVRFDRAVHRLVRGHGPAQVAAEGGYADQSHLHHDVRAFTGTTPAAAADEPWLAADDTAWPGAGRGGEHRVDCT</sequence>
<dbReference type="PANTHER" id="PTHR46796:SF15">
    <property type="entry name" value="BLL1074 PROTEIN"/>
    <property type="match status" value="1"/>
</dbReference>
<dbReference type="PANTHER" id="PTHR46796">
    <property type="entry name" value="HTH-TYPE TRANSCRIPTIONAL ACTIVATOR RHAS-RELATED"/>
    <property type="match status" value="1"/>
</dbReference>
<evidence type="ECO:0000259" key="4">
    <source>
        <dbReference type="PROSITE" id="PS01124"/>
    </source>
</evidence>
<dbReference type="GO" id="GO:0043565">
    <property type="term" value="F:sequence-specific DNA binding"/>
    <property type="evidence" value="ECO:0007669"/>
    <property type="project" value="InterPro"/>
</dbReference>
<evidence type="ECO:0000256" key="1">
    <source>
        <dbReference type="ARBA" id="ARBA00023015"/>
    </source>
</evidence>
<dbReference type="PROSITE" id="PS01124">
    <property type="entry name" value="HTH_ARAC_FAMILY_2"/>
    <property type="match status" value="1"/>
</dbReference>
<keyword evidence="2" id="KW-0238">DNA-binding</keyword>
<dbReference type="InterPro" id="IPR018060">
    <property type="entry name" value="HTH_AraC"/>
</dbReference>
<proteinExistence type="predicted"/>
<keyword evidence="6" id="KW-1185">Reference proteome</keyword>
<dbReference type="SMART" id="SM00342">
    <property type="entry name" value="HTH_ARAC"/>
    <property type="match status" value="1"/>
</dbReference>
<protein>
    <submittedName>
        <fullName evidence="5">AraC family transcriptional regulator</fullName>
    </submittedName>
</protein>
<evidence type="ECO:0000313" key="6">
    <source>
        <dbReference type="Proteomes" id="UP000323946"/>
    </source>
</evidence>
<keyword evidence="3" id="KW-0804">Transcription</keyword>
<evidence type="ECO:0000256" key="2">
    <source>
        <dbReference type="ARBA" id="ARBA00023125"/>
    </source>
</evidence>
<name>A0A5M7C6K6_SACHI</name>
<dbReference type="Pfam" id="PF12833">
    <property type="entry name" value="HTH_18"/>
    <property type="match status" value="1"/>
</dbReference>
<comment type="caution">
    <text evidence="5">The sequence shown here is derived from an EMBL/GenBank/DDBJ whole genome shotgun (WGS) entry which is preliminary data.</text>
</comment>
<dbReference type="Proteomes" id="UP000323946">
    <property type="component" value="Unassembled WGS sequence"/>
</dbReference>
<evidence type="ECO:0000256" key="3">
    <source>
        <dbReference type="ARBA" id="ARBA00023163"/>
    </source>
</evidence>
<evidence type="ECO:0000313" key="5">
    <source>
        <dbReference type="EMBL" id="KAA5835274.1"/>
    </source>
</evidence>
<dbReference type="EMBL" id="VWPH01000004">
    <property type="protein sequence ID" value="KAA5835274.1"/>
    <property type="molecule type" value="Genomic_DNA"/>
</dbReference>
<feature type="domain" description="HTH araC/xylS-type" evidence="4">
    <location>
        <begin position="134"/>
        <end position="234"/>
    </location>
</feature>
<reference evidence="5 6" key="1">
    <citation type="submission" date="2019-09" db="EMBL/GenBank/DDBJ databases">
        <title>Draft genome sequence of the thermophilic Saccharopolyspora hirsuta VKM Ac-666T.</title>
        <authorList>
            <person name="Lobastova T.G."/>
            <person name="Fokina V."/>
            <person name="Bragin E.Y."/>
            <person name="Shtratnikova V.Y."/>
            <person name="Starodumova I.P."/>
            <person name="Tarlachkov S.V."/>
            <person name="Donova M.V."/>
        </authorList>
    </citation>
    <scope>NUCLEOTIDE SEQUENCE [LARGE SCALE GENOMIC DNA]</scope>
    <source>
        <strain evidence="5 6">VKM Ac-666</strain>
    </source>
</reference>
<keyword evidence="1" id="KW-0805">Transcription regulation</keyword>
<gene>
    <name evidence="5" type="ORF">F1721_09365</name>
</gene>
<dbReference type="GO" id="GO:0003700">
    <property type="term" value="F:DNA-binding transcription factor activity"/>
    <property type="evidence" value="ECO:0007669"/>
    <property type="project" value="InterPro"/>
</dbReference>
<dbReference type="AlphaFoldDB" id="A0A5M7C6K6"/>
<organism evidence="5 6">
    <name type="scientific">Saccharopolyspora hirsuta</name>
    <dbReference type="NCBI Taxonomy" id="1837"/>
    <lineage>
        <taxon>Bacteria</taxon>
        <taxon>Bacillati</taxon>
        <taxon>Actinomycetota</taxon>
        <taxon>Actinomycetes</taxon>
        <taxon>Pseudonocardiales</taxon>
        <taxon>Pseudonocardiaceae</taxon>
        <taxon>Saccharopolyspora</taxon>
    </lineage>
</organism>
<accession>A0A5M7C6K6</accession>
<dbReference type="Gene3D" id="1.10.10.60">
    <property type="entry name" value="Homeodomain-like"/>
    <property type="match status" value="1"/>
</dbReference>
<dbReference type="OrthoDB" id="2559672at2"/>
<dbReference type="InterPro" id="IPR050204">
    <property type="entry name" value="AraC_XylS_family_regulators"/>
</dbReference>